<keyword evidence="2" id="KW-1185">Reference proteome</keyword>
<comment type="caution">
    <text evidence="1">The sequence shown here is derived from an EMBL/GenBank/DDBJ whole genome shotgun (WGS) entry which is preliminary data.</text>
</comment>
<evidence type="ECO:0000313" key="2">
    <source>
        <dbReference type="Proteomes" id="UP000295375"/>
    </source>
</evidence>
<proteinExistence type="predicted"/>
<dbReference type="AlphaFoldDB" id="A0A4R6UD84"/>
<organism evidence="1 2">
    <name type="scientific">Permianibacter aggregans</name>
    <dbReference type="NCBI Taxonomy" id="1510150"/>
    <lineage>
        <taxon>Bacteria</taxon>
        <taxon>Pseudomonadati</taxon>
        <taxon>Pseudomonadota</taxon>
        <taxon>Gammaproteobacteria</taxon>
        <taxon>Pseudomonadales</taxon>
        <taxon>Pseudomonadaceae</taxon>
        <taxon>Permianibacter</taxon>
    </lineage>
</organism>
<name>A0A4R6UD84_9GAMM</name>
<dbReference type="EMBL" id="SNYM01000023">
    <property type="protein sequence ID" value="TDQ44638.1"/>
    <property type="molecule type" value="Genomic_DNA"/>
</dbReference>
<evidence type="ECO:0000313" key="1">
    <source>
        <dbReference type="EMBL" id="TDQ44638.1"/>
    </source>
</evidence>
<dbReference type="Pfam" id="PF05258">
    <property type="entry name" value="DciA"/>
    <property type="match status" value="1"/>
</dbReference>
<reference evidence="1 2" key="1">
    <citation type="submission" date="2019-03" db="EMBL/GenBank/DDBJ databases">
        <title>Genomic Encyclopedia of Type Strains, Phase IV (KMG-IV): sequencing the most valuable type-strain genomes for metagenomic binning, comparative biology and taxonomic classification.</title>
        <authorList>
            <person name="Goeker M."/>
        </authorList>
    </citation>
    <scope>NUCLEOTIDE SEQUENCE [LARGE SCALE GENOMIC DNA]</scope>
    <source>
        <strain evidence="1 2">DSM 103792</strain>
    </source>
</reference>
<dbReference type="InterPro" id="IPR007922">
    <property type="entry name" value="DciA-like"/>
</dbReference>
<dbReference type="RefSeq" id="WP_157591251.1">
    <property type="nucleotide sequence ID" value="NZ_CP037953.1"/>
</dbReference>
<gene>
    <name evidence="1" type="ORF">EV696_12341</name>
</gene>
<protein>
    <submittedName>
        <fullName evidence="1">Uncharacterized protein DUF721</fullName>
    </submittedName>
</protein>
<dbReference type="Proteomes" id="UP000295375">
    <property type="component" value="Unassembled WGS sequence"/>
</dbReference>
<sequence length="104" mass="11065">MNRPKSAQSIAGLLDRPDGPLKALLDRMAQFEALDHTLAAVLPASLKGQVRVTGIASNQLELTAAQAASATRLRYMEPQLLAALSSTGYAHIKEIKVRISANNG</sequence>
<accession>A0A4R6UD84</accession>